<keyword evidence="6" id="KW-0325">Glycoprotein</keyword>
<dbReference type="InterPro" id="IPR034161">
    <property type="entry name" value="Pepsin-like_plant"/>
</dbReference>
<evidence type="ECO:0000256" key="4">
    <source>
        <dbReference type="ARBA" id="ARBA00022750"/>
    </source>
</evidence>
<feature type="active site" evidence="10">
    <location>
        <position position="363"/>
    </location>
</feature>
<dbReference type="InterPro" id="IPR032861">
    <property type="entry name" value="TAXi_N"/>
</dbReference>
<organism evidence="15 16">
    <name type="scientific">Marchantia polymorpha subsp. ruderalis</name>
    <dbReference type="NCBI Taxonomy" id="1480154"/>
    <lineage>
        <taxon>Eukaryota</taxon>
        <taxon>Viridiplantae</taxon>
        <taxon>Streptophyta</taxon>
        <taxon>Embryophyta</taxon>
        <taxon>Marchantiophyta</taxon>
        <taxon>Marchantiopsida</taxon>
        <taxon>Marchantiidae</taxon>
        <taxon>Marchantiales</taxon>
        <taxon>Marchantiaceae</taxon>
        <taxon>Marchantia</taxon>
    </lineage>
</organism>
<name>A0A176WAC6_MARPO</name>
<evidence type="ECO:0000313" key="15">
    <source>
        <dbReference type="EMBL" id="OAE29633.1"/>
    </source>
</evidence>
<dbReference type="PRINTS" id="PR00792">
    <property type="entry name" value="PEPSIN"/>
</dbReference>
<dbReference type="GO" id="GO:0006508">
    <property type="term" value="P:proteolysis"/>
    <property type="evidence" value="ECO:0007669"/>
    <property type="project" value="UniProtKB-KW"/>
</dbReference>
<accession>A0A176WAC6</accession>
<evidence type="ECO:0000256" key="13">
    <source>
        <dbReference type="SAM" id="SignalP"/>
    </source>
</evidence>
<evidence type="ECO:0000256" key="7">
    <source>
        <dbReference type="ARBA" id="ARBA00051299"/>
    </source>
</evidence>
<feature type="domain" description="Peptidase A1" evidence="14">
    <location>
        <begin position="134"/>
        <end position="477"/>
    </location>
</feature>
<dbReference type="CDD" id="cd05476">
    <property type="entry name" value="pepsin_A_like_plant"/>
    <property type="match status" value="1"/>
</dbReference>
<feature type="chain" id="PRO_5008052431" description="nepenthesin" evidence="13">
    <location>
        <begin position="35"/>
        <end position="576"/>
    </location>
</feature>
<evidence type="ECO:0000256" key="11">
    <source>
        <dbReference type="RuleBase" id="RU000454"/>
    </source>
</evidence>
<dbReference type="FunFam" id="2.40.70.10:FF:000033">
    <property type="entry name" value="Aspartyl protease family protein"/>
    <property type="match status" value="1"/>
</dbReference>
<dbReference type="PROSITE" id="PS51767">
    <property type="entry name" value="PEPTIDASE_A1"/>
    <property type="match status" value="1"/>
</dbReference>
<dbReference type="PROSITE" id="PS00141">
    <property type="entry name" value="ASP_PROTEASE"/>
    <property type="match status" value="1"/>
</dbReference>
<evidence type="ECO:0000313" key="16">
    <source>
        <dbReference type="Proteomes" id="UP000077202"/>
    </source>
</evidence>
<dbReference type="InterPro" id="IPR001969">
    <property type="entry name" value="Aspartic_peptidase_AS"/>
</dbReference>
<feature type="compositionally biased region" description="Basic and acidic residues" evidence="12">
    <location>
        <begin position="558"/>
        <end position="576"/>
    </location>
</feature>
<dbReference type="EC" id="3.4.23.12" evidence="9"/>
<dbReference type="GO" id="GO:0004190">
    <property type="term" value="F:aspartic-type endopeptidase activity"/>
    <property type="evidence" value="ECO:0007669"/>
    <property type="project" value="UniProtKB-KW"/>
</dbReference>
<dbReference type="InterPro" id="IPR051708">
    <property type="entry name" value="Plant_Aspart_Prot_A1"/>
</dbReference>
<dbReference type="PANTHER" id="PTHR47967">
    <property type="entry name" value="OS07G0603500 PROTEIN-RELATED"/>
    <property type="match status" value="1"/>
</dbReference>
<dbReference type="Proteomes" id="UP000077202">
    <property type="component" value="Unassembled WGS sequence"/>
</dbReference>
<dbReference type="Gene3D" id="2.40.70.10">
    <property type="entry name" value="Acid Proteases"/>
    <property type="match status" value="2"/>
</dbReference>
<comment type="catalytic activity">
    <reaction evidence="7">
        <text>Similar to pepsin, but also cleaves on either side of Asp and at Lys-|-Arg.</text>
        <dbReference type="EC" id="3.4.23.12"/>
    </reaction>
</comment>
<evidence type="ECO:0000259" key="14">
    <source>
        <dbReference type="PROSITE" id="PS51767"/>
    </source>
</evidence>
<evidence type="ECO:0000256" key="8">
    <source>
        <dbReference type="ARBA" id="ARBA00053221"/>
    </source>
</evidence>
<dbReference type="GO" id="GO:0005576">
    <property type="term" value="C:extracellular region"/>
    <property type="evidence" value="ECO:0007669"/>
    <property type="project" value="TreeGrafter"/>
</dbReference>
<keyword evidence="16" id="KW-1185">Reference proteome</keyword>
<dbReference type="Pfam" id="PF14543">
    <property type="entry name" value="TAXi_N"/>
    <property type="match status" value="1"/>
</dbReference>
<keyword evidence="2 11" id="KW-0645">Protease</keyword>
<proteinExistence type="inferred from homology"/>
<evidence type="ECO:0000256" key="12">
    <source>
        <dbReference type="SAM" id="MobiDB-lite"/>
    </source>
</evidence>
<dbReference type="InterPro" id="IPR001461">
    <property type="entry name" value="Aspartic_peptidase_A1"/>
</dbReference>
<evidence type="ECO:0000256" key="6">
    <source>
        <dbReference type="ARBA" id="ARBA00023180"/>
    </source>
</evidence>
<dbReference type="AlphaFoldDB" id="A0A176WAC6"/>
<evidence type="ECO:0000256" key="3">
    <source>
        <dbReference type="ARBA" id="ARBA00022729"/>
    </source>
</evidence>
<feature type="region of interest" description="Disordered" evidence="12">
    <location>
        <begin position="104"/>
        <end position="124"/>
    </location>
</feature>
<dbReference type="InterPro" id="IPR021109">
    <property type="entry name" value="Peptidase_aspartic_dom_sf"/>
</dbReference>
<evidence type="ECO:0000256" key="5">
    <source>
        <dbReference type="ARBA" id="ARBA00022801"/>
    </source>
</evidence>
<keyword evidence="5 11" id="KW-0378">Hydrolase</keyword>
<protein>
    <recommendedName>
        <fullName evidence="9">nepenthesin</fullName>
        <ecNumber evidence="9">3.4.23.12</ecNumber>
    </recommendedName>
</protein>
<comment type="caution">
    <text evidence="15">The sequence shown here is derived from an EMBL/GenBank/DDBJ whole genome shotgun (WGS) entry which is preliminary data.</text>
</comment>
<evidence type="ECO:0000256" key="10">
    <source>
        <dbReference type="PIRSR" id="PIRSR601461-1"/>
    </source>
</evidence>
<feature type="signal peptide" evidence="13">
    <location>
        <begin position="1"/>
        <end position="34"/>
    </location>
</feature>
<dbReference type="SUPFAM" id="SSF50630">
    <property type="entry name" value="Acid proteases"/>
    <property type="match status" value="1"/>
</dbReference>
<evidence type="ECO:0000256" key="1">
    <source>
        <dbReference type="ARBA" id="ARBA00007447"/>
    </source>
</evidence>
<gene>
    <name evidence="15" type="ORF">AXG93_1762s1130</name>
</gene>
<sequence length="576" mass="62929">MHVLALARAGTAARWQLLPILVQLVILSSDNARAELTGDLNSLGYEVQLMHIDHQDSPRAGLNSDLRESSTFLSLRDRYARAAERSRARVRSLQLQLQLAQRARSKYAPQEDETEGAPSSSAGISPVFSQMGEYIMYVTLGTPPKKFTAILDTGSDLVWVQCKPCNDCFEQPDPLFDPSKSSSFRQVDCDSYFCRSLLLSTCADDLCKYSYGYGDGSYTDGSLALETITLTDSRRKRQSFPNFAFGCGSNDAGDFSSSDGLVGLGRGALSMMTQLAPKLGNRFSYCLVPFRDAVSKTSPLTIGGSQPAELMAAMSFTALIRNKAAPSFYYVQVEDLSVDGTMLKVSRAAFEIDRYGSGGTIVDSGTTLYFLTDEAYDPLKAALEPLIAYPLVDASELGFGLCYNLSAVEEPVFPSIAVHFTGATLDLPQANAFVPIDDAGTTCLVMIPTFGFSILGNLLQQNFLFLYDRENSRLGFTPKQCDHFRGRIIPSSLSCPPQRTALYSFPDERSQTTRCKAAAAAADYVLVDDLPSVARHQPSIASPLAPSRDIWVQGSTKGKADEHRNRERIGSETLHK</sequence>
<dbReference type="FunFam" id="2.40.70.10:FF:000016">
    <property type="entry name" value="Probable aspartic protease At2g35615"/>
    <property type="match status" value="1"/>
</dbReference>
<keyword evidence="4 11" id="KW-0064">Aspartyl protease</keyword>
<dbReference type="Pfam" id="PF14541">
    <property type="entry name" value="TAXi_C"/>
    <property type="match status" value="1"/>
</dbReference>
<evidence type="ECO:0000256" key="2">
    <source>
        <dbReference type="ARBA" id="ARBA00022670"/>
    </source>
</evidence>
<dbReference type="EMBL" id="LVLJ01001436">
    <property type="protein sequence ID" value="OAE29633.1"/>
    <property type="molecule type" value="Genomic_DNA"/>
</dbReference>
<comment type="similarity">
    <text evidence="1 11">Belongs to the peptidase A1 family.</text>
</comment>
<feature type="region of interest" description="Disordered" evidence="12">
    <location>
        <begin position="551"/>
        <end position="576"/>
    </location>
</feature>
<comment type="function">
    <text evidence="8">Extracellular proteinase found in the pitcher fluid of carnivorous plants. Digest prey for nitrogen uptake.</text>
</comment>
<dbReference type="InterPro" id="IPR032799">
    <property type="entry name" value="TAXi_C"/>
</dbReference>
<reference evidence="15" key="1">
    <citation type="submission" date="2016-03" db="EMBL/GenBank/DDBJ databases">
        <title>Mechanisms controlling the formation of the plant cell surface in tip-growing cells are functionally conserved among land plants.</title>
        <authorList>
            <person name="Honkanen S."/>
            <person name="Jones V.A."/>
            <person name="Morieri G."/>
            <person name="Champion C."/>
            <person name="Hetherington A.J."/>
            <person name="Kelly S."/>
            <person name="Saint-Marcoux D."/>
            <person name="Proust H."/>
            <person name="Prescott H."/>
            <person name="Dolan L."/>
        </authorList>
    </citation>
    <scope>NUCLEOTIDE SEQUENCE [LARGE SCALE GENOMIC DNA]</scope>
    <source>
        <tissue evidence="15">Whole gametophyte</tissue>
    </source>
</reference>
<dbReference type="PANTHER" id="PTHR47967:SF128">
    <property type="entry name" value="ASPARTIC PROTEINASE CDR1-LIKE"/>
    <property type="match status" value="1"/>
</dbReference>
<dbReference type="InterPro" id="IPR033121">
    <property type="entry name" value="PEPTIDASE_A1"/>
</dbReference>
<feature type="active site" evidence="10">
    <location>
        <position position="152"/>
    </location>
</feature>
<evidence type="ECO:0000256" key="9">
    <source>
        <dbReference type="ARBA" id="ARBA00067063"/>
    </source>
</evidence>
<keyword evidence="3 13" id="KW-0732">Signal</keyword>